<dbReference type="Pfam" id="PF00233">
    <property type="entry name" value="PDEase_I"/>
    <property type="match status" value="1"/>
</dbReference>
<reference evidence="9" key="1">
    <citation type="submission" date="2006-10" db="EMBL/GenBank/DDBJ databases">
        <authorList>
            <person name="Amadeo P."/>
            <person name="Zhao Q."/>
            <person name="Wortman J."/>
            <person name="Fraser-Liggett C."/>
            <person name="Carlton J."/>
        </authorList>
    </citation>
    <scope>NUCLEOTIDE SEQUENCE</scope>
    <source>
        <strain evidence="9">G3</strain>
    </source>
</reference>
<dbReference type="Gene3D" id="3.30.450.40">
    <property type="match status" value="4"/>
</dbReference>
<name>A2DYU6_TRIV3</name>
<feature type="binding site" evidence="5">
    <location>
        <position position="1025"/>
    </location>
    <ligand>
        <name>AMP</name>
        <dbReference type="ChEBI" id="CHEBI:456215"/>
    </ligand>
</feature>
<feature type="region of interest" description="Disordered" evidence="7">
    <location>
        <begin position="1"/>
        <end position="21"/>
    </location>
</feature>
<dbReference type="Gene3D" id="1.10.1300.10">
    <property type="entry name" value="3'5'-cyclic nucleotide phosphodiesterase, catalytic domain"/>
    <property type="match status" value="1"/>
</dbReference>
<feature type="binding site" evidence="6">
    <location>
        <position position="825"/>
    </location>
    <ligand>
        <name>Zn(2+)</name>
        <dbReference type="ChEBI" id="CHEBI:29105"/>
        <label>1</label>
    </ligand>
</feature>
<dbReference type="SUPFAM" id="SSF109604">
    <property type="entry name" value="HD-domain/PDEase-like"/>
    <property type="match status" value="1"/>
</dbReference>
<dbReference type="InParanoid" id="A2DYU6"/>
<feature type="compositionally biased region" description="Low complexity" evidence="7">
    <location>
        <begin position="1076"/>
        <end position="1091"/>
    </location>
</feature>
<dbReference type="GO" id="GO:0046872">
    <property type="term" value="F:metal ion binding"/>
    <property type="evidence" value="ECO:0007669"/>
    <property type="project" value="UniProtKB-KW"/>
</dbReference>
<feature type="binding site" evidence="6">
    <location>
        <position position="861"/>
    </location>
    <ligand>
        <name>Zn(2+)</name>
        <dbReference type="ChEBI" id="CHEBI:29105"/>
        <label>1</label>
    </ligand>
</feature>
<dbReference type="InterPro" id="IPR002073">
    <property type="entry name" value="PDEase_catalytic_dom"/>
</dbReference>
<dbReference type="STRING" id="5722.A2DYU6"/>
<evidence type="ECO:0000313" key="9">
    <source>
        <dbReference type="EMBL" id="EAY14486.1"/>
    </source>
</evidence>
<dbReference type="InterPro" id="IPR003018">
    <property type="entry name" value="GAF"/>
</dbReference>
<sequence>MRTGSFRIKSGASQIKGGPQLPNIINHKAGGTRVMPRFHQFDNQNVPITRPIVTANSEHEGAQSRQTRQAQPLAPLPQNLDFDADMCMDELLKTLENNPLSQTIEVYIRAALDAQTVIFWQEVPNLQLLYSPTLKITCQHTEGIVGNAFFTRQLSSAASGQEHPAFKPEFDGKFCPNNSPVMVFPIIDYNNSIMGICLAIRPSGSQPFTKAMENFCQWFTRKLRSLTRWVKPKKDFSIHLLDVTQIQRTDQYLKTTLGKIASFFSCRAAEIWKLDKTSGEMTCFSDDVVLVNQDASGIAGNCLLKTTVVNCPKCQLHAYYNPTSDGNLNEAVLAYPITESQANTAYCVILRGPQSNSIFTAEDEEFLKQAAPHYVLSLENANTFSMADDEFQHVHMERESLGALLEVAELLGNQRDKDKLLLTIMEKGRQLTNADRCALFIVNDDKDKLITSFQNGLENAITIPINKGIAGHTYAERTIMNITDAYENQYFDPTTDKETGYRTRSILSVPIYNNRTEIIGVTEMINKNDNKPFTQWDINVIQIFNVFAGISLENVFLYKEAQEKGEQLRSLLDVSFSITKREDVQRLLKDILSNARKQINAECSSLFLLDETSDSLTSYIADGGTLPPNLPLSSGIVAYCAKSKKGIINNDVYHSPEFNRTVDISTGFKTNSLLAVPVLSGSGELIGVVEMVNKVDNCFNNKDLEIVQNFAVLSSVAIENDRLKGIATNGSADVEMSKWITEPERTLTDQIPAKLKLTEEQQKVASSLNFFSPDFRGINHIRELFYLFSKFNILRDFKISNELFFRFIYKIRSTYNDVPYHNWMHACDVTEYVAYELKTSGFDEMLSPLEKFALLLSAVCHDANHEGFNNIFNIKAQTPLGLLFKDTSVMETHHLTVSIDILSDDSYNLIYSLSEEDTKKMWQMMIQNILATDMAKHFEMIKTTKALVDAGEFDLNKEEHRRIAMSLLLKVADISNVSRPFELADNWCDILNVEFYRQGDLEKATGIGLTSPLNDREHPDKPKSQIGFYNFVCLPLYNVVATIFPKLQVNADSVKSNLAVWMELAEKKKKEDEAKAAAAGAAQPAPAPAAK</sequence>
<dbReference type="OrthoDB" id="295473at2759"/>
<keyword evidence="10" id="KW-1185">Reference proteome</keyword>
<evidence type="ECO:0000256" key="6">
    <source>
        <dbReference type="PIRSR" id="PIRSR623088-3"/>
    </source>
</evidence>
<dbReference type="GO" id="GO:0007165">
    <property type="term" value="P:signal transduction"/>
    <property type="evidence" value="ECO:0007669"/>
    <property type="project" value="InterPro"/>
</dbReference>
<dbReference type="InterPro" id="IPR036971">
    <property type="entry name" value="PDEase_catalytic_dom_sf"/>
</dbReference>
<dbReference type="CDD" id="cd00077">
    <property type="entry name" value="HDc"/>
    <property type="match status" value="1"/>
</dbReference>
<keyword evidence="1" id="KW-0140">cGMP</keyword>
<dbReference type="eggNOG" id="KOG3689">
    <property type="taxonomic scope" value="Eukaryota"/>
</dbReference>
<evidence type="ECO:0000259" key="8">
    <source>
        <dbReference type="PROSITE" id="PS51845"/>
    </source>
</evidence>
<dbReference type="PRINTS" id="PR00387">
    <property type="entry name" value="PDIESTERASE1"/>
</dbReference>
<dbReference type="VEuPathDB" id="TrichDB:TVAGG3_0538720"/>
<feature type="region of interest" description="Disordered" evidence="7">
    <location>
        <begin position="1072"/>
        <end position="1091"/>
    </location>
</feature>
<dbReference type="GO" id="GO:0004115">
    <property type="term" value="F:3',5'-cyclic-AMP phosphodiesterase activity"/>
    <property type="evidence" value="ECO:0000318"/>
    <property type="project" value="GO_Central"/>
</dbReference>
<feature type="binding site" evidence="5">
    <location>
        <position position="973"/>
    </location>
    <ligand>
        <name>AMP</name>
        <dbReference type="ChEBI" id="CHEBI:456215"/>
    </ligand>
</feature>
<evidence type="ECO:0000256" key="1">
    <source>
        <dbReference type="ARBA" id="ARBA00022535"/>
    </source>
</evidence>
<feature type="binding site" evidence="5">
    <location>
        <begin position="821"/>
        <end position="825"/>
    </location>
    <ligand>
        <name>AMP</name>
        <dbReference type="ChEBI" id="CHEBI:456215"/>
    </ligand>
</feature>
<dbReference type="Pfam" id="PF13185">
    <property type="entry name" value="GAF_2"/>
    <property type="match status" value="1"/>
</dbReference>
<dbReference type="EMBL" id="DS113270">
    <property type="protein sequence ID" value="EAY14486.1"/>
    <property type="molecule type" value="Genomic_DNA"/>
</dbReference>
<keyword evidence="2 6" id="KW-0479">Metal-binding</keyword>
<dbReference type="PANTHER" id="PTHR11347">
    <property type="entry name" value="CYCLIC NUCLEOTIDE PHOSPHODIESTERASE"/>
    <property type="match status" value="1"/>
</dbReference>
<gene>
    <name evidence="9" type="ORF">TVAG_426800</name>
</gene>
<dbReference type="InterPro" id="IPR003607">
    <property type="entry name" value="HD/PDEase_dom"/>
</dbReference>
<feature type="active site" description="Proton donor" evidence="4">
    <location>
        <position position="821"/>
    </location>
</feature>
<evidence type="ECO:0000256" key="2">
    <source>
        <dbReference type="ARBA" id="ARBA00022723"/>
    </source>
</evidence>
<dbReference type="KEGG" id="tva:4772474"/>
<dbReference type="SMR" id="A2DYU6"/>
<reference evidence="9" key="2">
    <citation type="journal article" date="2007" name="Science">
        <title>Draft genome sequence of the sexually transmitted pathogen Trichomonas vaginalis.</title>
        <authorList>
            <person name="Carlton J.M."/>
            <person name="Hirt R.P."/>
            <person name="Silva J.C."/>
            <person name="Delcher A.L."/>
            <person name="Schatz M."/>
            <person name="Zhao Q."/>
            <person name="Wortman J.R."/>
            <person name="Bidwell S.L."/>
            <person name="Alsmark U.C.M."/>
            <person name="Besteiro S."/>
            <person name="Sicheritz-Ponten T."/>
            <person name="Noel C.J."/>
            <person name="Dacks J.B."/>
            <person name="Foster P.G."/>
            <person name="Simillion C."/>
            <person name="Van de Peer Y."/>
            <person name="Miranda-Saavedra D."/>
            <person name="Barton G.J."/>
            <person name="Westrop G.D."/>
            <person name="Mueller S."/>
            <person name="Dessi D."/>
            <person name="Fiori P.L."/>
            <person name="Ren Q."/>
            <person name="Paulsen I."/>
            <person name="Zhang H."/>
            <person name="Bastida-Corcuera F.D."/>
            <person name="Simoes-Barbosa A."/>
            <person name="Brown M.T."/>
            <person name="Hayes R.D."/>
            <person name="Mukherjee M."/>
            <person name="Okumura C.Y."/>
            <person name="Schneider R."/>
            <person name="Smith A.J."/>
            <person name="Vanacova S."/>
            <person name="Villalvazo M."/>
            <person name="Haas B.J."/>
            <person name="Pertea M."/>
            <person name="Feldblyum T.V."/>
            <person name="Utterback T.R."/>
            <person name="Shu C.L."/>
            <person name="Osoegawa K."/>
            <person name="de Jong P.J."/>
            <person name="Hrdy I."/>
            <person name="Horvathova L."/>
            <person name="Zubacova Z."/>
            <person name="Dolezal P."/>
            <person name="Malik S.B."/>
            <person name="Logsdon J.M. Jr."/>
            <person name="Henze K."/>
            <person name="Gupta A."/>
            <person name="Wang C.C."/>
            <person name="Dunne R.L."/>
            <person name="Upcroft J.A."/>
            <person name="Upcroft P."/>
            <person name="White O."/>
            <person name="Salzberg S.L."/>
            <person name="Tang P."/>
            <person name="Chiu C.-H."/>
            <person name="Lee Y.-S."/>
            <person name="Embley T.M."/>
            <person name="Coombs G.H."/>
            <person name="Mottram J.C."/>
            <person name="Tachezy J."/>
            <person name="Fraser-Liggett C.M."/>
            <person name="Johnson P.J."/>
        </authorList>
    </citation>
    <scope>NUCLEOTIDE SEQUENCE [LARGE SCALE GENOMIC DNA]</scope>
    <source>
        <strain evidence="9">G3</strain>
    </source>
</reference>
<dbReference type="GO" id="GO:0047555">
    <property type="term" value="F:3',5'-cyclic-GMP phosphodiesterase activity"/>
    <property type="evidence" value="ECO:0000318"/>
    <property type="project" value="GO_Central"/>
</dbReference>
<feature type="domain" description="PDEase" evidence="8">
    <location>
        <begin position="747"/>
        <end position="1068"/>
    </location>
</feature>
<keyword evidence="3" id="KW-0378">Hydrolase</keyword>
<dbReference type="PROSITE" id="PS51845">
    <property type="entry name" value="PDEASE_I_2"/>
    <property type="match status" value="1"/>
</dbReference>
<evidence type="ECO:0000256" key="5">
    <source>
        <dbReference type="PIRSR" id="PIRSR623088-2"/>
    </source>
</evidence>
<accession>A2DYU6</accession>
<evidence type="ECO:0000313" key="10">
    <source>
        <dbReference type="Proteomes" id="UP000001542"/>
    </source>
</evidence>
<dbReference type="RefSeq" id="XP_001326709.1">
    <property type="nucleotide sequence ID" value="XM_001326674.1"/>
</dbReference>
<proteinExistence type="predicted"/>
<feature type="binding site" evidence="5">
    <location>
        <position position="862"/>
    </location>
    <ligand>
        <name>AMP</name>
        <dbReference type="ChEBI" id="CHEBI:456215"/>
    </ligand>
</feature>
<dbReference type="SUPFAM" id="SSF55781">
    <property type="entry name" value="GAF domain-like"/>
    <property type="match status" value="4"/>
</dbReference>
<dbReference type="GO" id="GO:0141162">
    <property type="term" value="P:negative regulation of cAMP/PKA signal transduction"/>
    <property type="evidence" value="ECO:0000318"/>
    <property type="project" value="GO_Central"/>
</dbReference>
<organism evidence="9 10">
    <name type="scientific">Trichomonas vaginalis (strain ATCC PRA-98 / G3)</name>
    <dbReference type="NCBI Taxonomy" id="412133"/>
    <lineage>
        <taxon>Eukaryota</taxon>
        <taxon>Metamonada</taxon>
        <taxon>Parabasalia</taxon>
        <taxon>Trichomonadida</taxon>
        <taxon>Trichomonadidae</taxon>
        <taxon>Trichomonas</taxon>
    </lineage>
</organism>
<dbReference type="AlphaFoldDB" id="A2DYU6"/>
<feature type="binding site" evidence="6">
    <location>
        <position position="973"/>
    </location>
    <ligand>
        <name>Zn(2+)</name>
        <dbReference type="ChEBI" id="CHEBI:29105"/>
        <label>1</label>
    </ligand>
</feature>
<dbReference type="VEuPathDB" id="TrichDB:TVAG_426800"/>
<dbReference type="SMART" id="SM00065">
    <property type="entry name" value="GAF"/>
    <property type="match status" value="2"/>
</dbReference>
<feature type="binding site" evidence="6">
    <location>
        <position position="862"/>
    </location>
    <ligand>
        <name>Zn(2+)</name>
        <dbReference type="ChEBI" id="CHEBI:29105"/>
        <label>1</label>
    </ligand>
</feature>
<feature type="binding site" evidence="6">
    <location>
        <position position="862"/>
    </location>
    <ligand>
        <name>Zn(2+)</name>
        <dbReference type="ChEBI" id="CHEBI:29105"/>
        <label>2</label>
    </ligand>
</feature>
<dbReference type="Proteomes" id="UP000001542">
    <property type="component" value="Unassembled WGS sequence"/>
</dbReference>
<protein>
    <submittedName>
        <fullName evidence="9">3'5'-cyclic nucleotide phosphodiesterase family protein</fullName>
    </submittedName>
</protein>
<evidence type="ECO:0000256" key="7">
    <source>
        <dbReference type="SAM" id="MobiDB-lite"/>
    </source>
</evidence>
<evidence type="ECO:0000256" key="3">
    <source>
        <dbReference type="ARBA" id="ARBA00022801"/>
    </source>
</evidence>
<dbReference type="InterPro" id="IPR023088">
    <property type="entry name" value="PDEase"/>
</dbReference>
<feature type="region of interest" description="Disordered" evidence="7">
    <location>
        <begin position="57"/>
        <end position="76"/>
    </location>
</feature>
<evidence type="ECO:0000256" key="4">
    <source>
        <dbReference type="PIRSR" id="PIRSR623088-1"/>
    </source>
</evidence>
<dbReference type="InterPro" id="IPR029016">
    <property type="entry name" value="GAF-like_dom_sf"/>
</dbReference>
<dbReference type="Pfam" id="PF01590">
    <property type="entry name" value="GAF"/>
    <property type="match status" value="1"/>
</dbReference>